<dbReference type="EMBL" id="CADCUQ010000665">
    <property type="protein sequence ID" value="CAA9421776.1"/>
    <property type="molecule type" value="Genomic_DNA"/>
</dbReference>
<dbReference type="PANTHER" id="PTHR12526:SF638">
    <property type="entry name" value="SPORE COAT PROTEIN SA"/>
    <property type="match status" value="1"/>
</dbReference>
<sequence>MRVLILNQTFHPDTAATAQLMWDLARHLDTAGHGVSVITSRAFYGTDRLHDTARERYGSAIDVRRVGGTHFGKSSRLGVAGRLSDFGSFYAAAARELWAVETPDVILALTSPPMVATLAVALKAYRAALGARAPRVVYHVMDLYPDAAEAAGALKRGGPLARGLAAFTSRTLRRADATIALGRDMRERVLTQYVADAAERDALARRLHVVPPWADDVQLHPLAKQDNPLAAALGLAGTFNVVYSGNLGVAHDVATIVDAVELTRRRRGLCWVFIGGGVASERLGAEAARRAWPHFRALPFFPRDELNASLNLADVHLVSQLPAFTGVVVPSKLFGAMAVGRPTVIVGPADAECSRVLREHDAGLVVPNGDARGLAAAVERLRDDAECRTRMGCNARDALAAHYSAAVAMARIEQILEDACRGRPR</sequence>
<reference evidence="2" key="1">
    <citation type="submission" date="2020-02" db="EMBL/GenBank/DDBJ databases">
        <authorList>
            <person name="Meier V. D."/>
        </authorList>
    </citation>
    <scope>NUCLEOTIDE SEQUENCE</scope>
    <source>
        <strain evidence="2">AVDCRST_MAG64</strain>
    </source>
</reference>
<dbReference type="Pfam" id="PF13692">
    <property type="entry name" value="Glyco_trans_1_4"/>
    <property type="match status" value="1"/>
</dbReference>
<dbReference type="CDD" id="cd03794">
    <property type="entry name" value="GT4_WbuB-like"/>
    <property type="match status" value="1"/>
</dbReference>
<dbReference type="AlphaFoldDB" id="A0A6J4PWT0"/>
<evidence type="ECO:0000259" key="1">
    <source>
        <dbReference type="Pfam" id="PF13579"/>
    </source>
</evidence>
<dbReference type="Gene3D" id="3.40.50.2000">
    <property type="entry name" value="Glycogen Phosphorylase B"/>
    <property type="match status" value="2"/>
</dbReference>
<evidence type="ECO:0000313" key="2">
    <source>
        <dbReference type="EMBL" id="CAA9421776.1"/>
    </source>
</evidence>
<organism evidence="2">
    <name type="scientific">uncultured Phycisphaerae bacterium</name>
    <dbReference type="NCBI Taxonomy" id="904963"/>
    <lineage>
        <taxon>Bacteria</taxon>
        <taxon>Pseudomonadati</taxon>
        <taxon>Planctomycetota</taxon>
        <taxon>Phycisphaerae</taxon>
        <taxon>environmental samples</taxon>
    </lineage>
</organism>
<proteinExistence type="predicted"/>
<dbReference type="InterPro" id="IPR028098">
    <property type="entry name" value="Glyco_trans_4-like_N"/>
</dbReference>
<dbReference type="SUPFAM" id="SSF53756">
    <property type="entry name" value="UDP-Glycosyltransferase/glycogen phosphorylase"/>
    <property type="match status" value="1"/>
</dbReference>
<dbReference type="Pfam" id="PF13579">
    <property type="entry name" value="Glyco_trans_4_4"/>
    <property type="match status" value="1"/>
</dbReference>
<protein>
    <recommendedName>
        <fullName evidence="1">Glycosyltransferase subfamily 4-like N-terminal domain-containing protein</fullName>
    </recommendedName>
</protein>
<dbReference type="GO" id="GO:0016757">
    <property type="term" value="F:glycosyltransferase activity"/>
    <property type="evidence" value="ECO:0007669"/>
    <property type="project" value="TreeGrafter"/>
</dbReference>
<gene>
    <name evidence="2" type="ORF">AVDCRST_MAG64-2931</name>
</gene>
<dbReference type="PANTHER" id="PTHR12526">
    <property type="entry name" value="GLYCOSYLTRANSFERASE"/>
    <property type="match status" value="1"/>
</dbReference>
<feature type="domain" description="Glycosyltransferase subfamily 4-like N-terminal" evidence="1">
    <location>
        <begin position="21"/>
        <end position="198"/>
    </location>
</feature>
<name>A0A6J4PWT0_9BACT</name>
<accession>A0A6J4PWT0</accession>